<name>A0A923NRE9_9FIRM</name>
<gene>
    <name evidence="1" type="ORF">H9L42_16035</name>
</gene>
<keyword evidence="2" id="KW-1185">Reference proteome</keyword>
<sequence>MDIGKLNKRITFLKIEHTEDDIGQSKNVWTEYKTVWATVKPYKSSESAFMSKLKPEVTHRIYVRYRSDITADMRILYHGRIFEIAGPPIDMDERHEMIEIQCEEVFTDGY</sequence>
<dbReference type="RefSeq" id="WP_187304416.1">
    <property type="nucleotide sequence ID" value="NZ_JACRYT010000033.1"/>
</dbReference>
<dbReference type="InterPro" id="IPR038666">
    <property type="entry name" value="SSP1_head-tail_sf"/>
</dbReference>
<dbReference type="NCBIfam" id="TIGR01563">
    <property type="entry name" value="gp16_SPP1"/>
    <property type="match status" value="1"/>
</dbReference>
<dbReference type="AlphaFoldDB" id="A0A923NRE9"/>
<proteinExistence type="predicted"/>
<accession>A0A923NRE9</accession>
<dbReference type="Gene3D" id="2.40.10.270">
    <property type="entry name" value="Bacteriophage SPP1 head-tail adaptor protein"/>
    <property type="match status" value="1"/>
</dbReference>
<dbReference type="Pfam" id="PF05521">
    <property type="entry name" value="Phage_HCP"/>
    <property type="match status" value="1"/>
</dbReference>
<dbReference type="EMBL" id="JACRYT010000033">
    <property type="protein sequence ID" value="MBC6681320.1"/>
    <property type="molecule type" value="Genomic_DNA"/>
</dbReference>
<evidence type="ECO:0000313" key="1">
    <source>
        <dbReference type="EMBL" id="MBC6681320.1"/>
    </source>
</evidence>
<reference evidence="1" key="1">
    <citation type="submission" date="2020-08" db="EMBL/GenBank/DDBJ databases">
        <title>Genome public.</title>
        <authorList>
            <person name="Liu C."/>
            <person name="Sun Q."/>
        </authorList>
    </citation>
    <scope>NUCLEOTIDE SEQUENCE</scope>
    <source>
        <strain evidence="1">BX12</strain>
    </source>
</reference>
<evidence type="ECO:0000313" key="2">
    <source>
        <dbReference type="Proteomes" id="UP000602647"/>
    </source>
</evidence>
<dbReference type="InterPro" id="IPR008767">
    <property type="entry name" value="Phage_SPP1_head-tail_adaptor"/>
</dbReference>
<organism evidence="1 2">
    <name type="scientific">Zhenpiania hominis</name>
    <dbReference type="NCBI Taxonomy" id="2763644"/>
    <lineage>
        <taxon>Bacteria</taxon>
        <taxon>Bacillati</taxon>
        <taxon>Bacillota</taxon>
        <taxon>Clostridia</taxon>
        <taxon>Peptostreptococcales</taxon>
        <taxon>Anaerovoracaceae</taxon>
        <taxon>Zhenpiania</taxon>
    </lineage>
</organism>
<protein>
    <submittedName>
        <fullName evidence="1">Phage head closure protein</fullName>
    </submittedName>
</protein>
<comment type="caution">
    <text evidence="1">The sequence shown here is derived from an EMBL/GenBank/DDBJ whole genome shotgun (WGS) entry which is preliminary data.</text>
</comment>
<dbReference type="Proteomes" id="UP000602647">
    <property type="component" value="Unassembled WGS sequence"/>
</dbReference>